<evidence type="ECO:0000313" key="2">
    <source>
        <dbReference type="Proteomes" id="UP000540568"/>
    </source>
</evidence>
<protein>
    <submittedName>
        <fullName evidence="1">Uncharacterized protein</fullName>
    </submittedName>
</protein>
<comment type="caution">
    <text evidence="1">The sequence shown here is derived from an EMBL/GenBank/DDBJ whole genome shotgun (WGS) entry which is preliminary data.</text>
</comment>
<organism evidence="1 2">
    <name type="scientific">Promicromonospora sukumoe</name>
    <dbReference type="NCBI Taxonomy" id="88382"/>
    <lineage>
        <taxon>Bacteria</taxon>
        <taxon>Bacillati</taxon>
        <taxon>Actinomycetota</taxon>
        <taxon>Actinomycetes</taxon>
        <taxon>Micrococcales</taxon>
        <taxon>Promicromonosporaceae</taxon>
        <taxon>Promicromonospora</taxon>
    </lineage>
</organism>
<reference evidence="1 2" key="1">
    <citation type="submission" date="2020-07" db="EMBL/GenBank/DDBJ databases">
        <title>Sequencing the genomes of 1000 actinobacteria strains.</title>
        <authorList>
            <person name="Klenk H.-P."/>
        </authorList>
    </citation>
    <scope>NUCLEOTIDE SEQUENCE [LARGE SCALE GENOMIC DNA]</scope>
    <source>
        <strain evidence="1 2">DSM 44121</strain>
    </source>
</reference>
<proteinExistence type="predicted"/>
<dbReference type="Proteomes" id="UP000540568">
    <property type="component" value="Unassembled WGS sequence"/>
</dbReference>
<dbReference type="AlphaFoldDB" id="A0A7W3JCF0"/>
<sequence>MERVIDLDVLADRLRPVMNEWGRWATVSPLTWRDAEAWPRQITPDRSSIQVPESVGFVVHRRQSDDVLAITAWTGGWTDLEYQIEEGPFNFSPFYRDTDEACTAVIKDVEEFGEIR</sequence>
<accession>A0A7W3JCF0</accession>
<evidence type="ECO:0000313" key="1">
    <source>
        <dbReference type="EMBL" id="MBA8810248.1"/>
    </source>
</evidence>
<dbReference type="EMBL" id="JACGWV010000002">
    <property type="protein sequence ID" value="MBA8810248.1"/>
    <property type="molecule type" value="Genomic_DNA"/>
</dbReference>
<gene>
    <name evidence="1" type="ORF">FHX71_004224</name>
</gene>
<keyword evidence="2" id="KW-1185">Reference proteome</keyword>
<name>A0A7W3JCF0_9MICO</name>
<dbReference type="RefSeq" id="WP_182619385.1">
    <property type="nucleotide sequence ID" value="NZ_BAAATF010000010.1"/>
</dbReference>